<comment type="caution">
    <text evidence="1">The sequence shown here is derived from an EMBL/GenBank/DDBJ whole genome shotgun (WGS) entry which is preliminary data.</text>
</comment>
<evidence type="ECO:0000313" key="1">
    <source>
        <dbReference type="EMBL" id="EAA17367.1"/>
    </source>
</evidence>
<dbReference type="Proteomes" id="UP000008553">
    <property type="component" value="Unassembled WGS sequence"/>
</dbReference>
<dbReference type="InParanoid" id="Q7RDR6"/>
<organism evidence="1 2">
    <name type="scientific">Plasmodium yoelii yoelii</name>
    <dbReference type="NCBI Taxonomy" id="73239"/>
    <lineage>
        <taxon>Eukaryota</taxon>
        <taxon>Sar</taxon>
        <taxon>Alveolata</taxon>
        <taxon>Apicomplexa</taxon>
        <taxon>Aconoidasida</taxon>
        <taxon>Haemosporida</taxon>
        <taxon>Plasmodiidae</taxon>
        <taxon>Plasmodium</taxon>
        <taxon>Plasmodium (Vinckeia)</taxon>
    </lineage>
</organism>
<reference evidence="1 2" key="1">
    <citation type="journal article" date="2002" name="Nature">
        <title>Genome sequence and comparative analysis of the model rodent malaria parasite Plasmodium yoelii yoelii.</title>
        <authorList>
            <person name="Carlton J.M."/>
            <person name="Angiuoli S.V."/>
            <person name="Suh B.B."/>
            <person name="Kooij T.W."/>
            <person name="Pertea M."/>
            <person name="Silva J.C."/>
            <person name="Ermolaeva M.D."/>
            <person name="Allen J.E."/>
            <person name="Selengut J.D."/>
            <person name="Koo H.L."/>
            <person name="Peterson J.D."/>
            <person name="Pop M."/>
            <person name="Kosack D.S."/>
            <person name="Shumway M.F."/>
            <person name="Bidwell S.L."/>
            <person name="Shallom S.J."/>
            <person name="van Aken S.E."/>
            <person name="Riedmuller S.B."/>
            <person name="Feldblyum T.V."/>
            <person name="Cho J.K."/>
            <person name="Quackenbush J."/>
            <person name="Sedegah M."/>
            <person name="Shoaibi A."/>
            <person name="Cummings L.M."/>
            <person name="Florens L."/>
            <person name="Yates J.R."/>
            <person name="Raine J.D."/>
            <person name="Sinden R.E."/>
            <person name="Harris M.A."/>
            <person name="Cunningham D.A."/>
            <person name="Preiser P.R."/>
            <person name="Bergman L.W."/>
            <person name="Vaidya A.B."/>
            <person name="van Lin L.H."/>
            <person name="Janse C.J."/>
            <person name="Waters A.P."/>
            <person name="Smith H.O."/>
            <person name="White O.R."/>
            <person name="Salzberg S.L."/>
            <person name="Venter J.C."/>
            <person name="Fraser C.M."/>
            <person name="Hoffman S.L."/>
            <person name="Gardner M.J."/>
            <person name="Carucci D.J."/>
        </authorList>
    </citation>
    <scope>NUCLEOTIDE SEQUENCE [LARGE SCALE GENOMIC DNA]</scope>
    <source>
        <strain evidence="1 2">17XNL</strain>
    </source>
</reference>
<protein>
    <submittedName>
        <fullName evidence="1">Uncharacterized protein</fullName>
    </submittedName>
</protein>
<accession>Q7RDR6</accession>
<name>Q7RDR6_PLAYO</name>
<keyword evidence="2" id="KW-1185">Reference proteome</keyword>
<dbReference type="EMBL" id="AABL01001689">
    <property type="protein sequence ID" value="EAA17367.1"/>
    <property type="molecule type" value="Genomic_DNA"/>
</dbReference>
<gene>
    <name evidence="1" type="ORF">PY05355</name>
</gene>
<evidence type="ECO:0000313" key="2">
    <source>
        <dbReference type="Proteomes" id="UP000008553"/>
    </source>
</evidence>
<proteinExistence type="predicted"/>
<dbReference type="AlphaFoldDB" id="Q7RDR6"/>
<dbReference type="PaxDb" id="73239-Q7RDR6"/>
<sequence>MHHAFLCMPINDNNTNLVNICQVLFTGLLHASMHVQK</sequence>